<evidence type="ECO:0000256" key="1">
    <source>
        <dbReference type="SAM" id="Phobius"/>
    </source>
</evidence>
<keyword evidence="1" id="KW-0812">Transmembrane</keyword>
<comment type="caution">
    <text evidence="2">The sequence shown here is derived from an EMBL/GenBank/DDBJ whole genome shotgun (WGS) entry which is preliminary data.</text>
</comment>
<keyword evidence="1" id="KW-1133">Transmembrane helix</keyword>
<name>A0A934NI42_9BACT</name>
<proteinExistence type="predicted"/>
<dbReference type="AlphaFoldDB" id="A0A934NI42"/>
<sequence length="95" mass="10321">MAFLASLALQFLLYVKVLQPALAGPTEARLGTVRRWLKLVAGCNLALLVICAAYLLLMRRRETGFLWLLPPAAALFGAAICLQLGAGRIAREALR</sequence>
<feature type="transmembrane region" description="Helical" evidence="1">
    <location>
        <begin position="39"/>
        <end position="57"/>
    </location>
</feature>
<evidence type="ECO:0000313" key="3">
    <source>
        <dbReference type="Proteomes" id="UP000620075"/>
    </source>
</evidence>
<gene>
    <name evidence="2" type="ORF">JF888_14730</name>
</gene>
<dbReference type="EMBL" id="JAEKNQ010000057">
    <property type="protein sequence ID" value="MBJ7604417.1"/>
    <property type="molecule type" value="Genomic_DNA"/>
</dbReference>
<reference evidence="2 3" key="1">
    <citation type="submission" date="2020-10" db="EMBL/GenBank/DDBJ databases">
        <title>Ca. Dormibacterota MAGs.</title>
        <authorList>
            <person name="Montgomery K."/>
        </authorList>
    </citation>
    <scope>NUCLEOTIDE SEQUENCE [LARGE SCALE GENOMIC DNA]</scope>
    <source>
        <strain evidence="2">SC8811_S16_3</strain>
    </source>
</reference>
<feature type="transmembrane region" description="Helical" evidence="1">
    <location>
        <begin position="64"/>
        <end position="86"/>
    </location>
</feature>
<dbReference type="Proteomes" id="UP000620075">
    <property type="component" value="Unassembled WGS sequence"/>
</dbReference>
<evidence type="ECO:0000313" key="2">
    <source>
        <dbReference type="EMBL" id="MBJ7604417.1"/>
    </source>
</evidence>
<keyword evidence="1" id="KW-0472">Membrane</keyword>
<organism evidence="2 3">
    <name type="scientific">Candidatus Dormiibacter inghamiae</name>
    <dbReference type="NCBI Taxonomy" id="3127013"/>
    <lineage>
        <taxon>Bacteria</taxon>
        <taxon>Bacillati</taxon>
        <taxon>Candidatus Dormiibacterota</taxon>
        <taxon>Candidatus Dormibacteria</taxon>
        <taxon>Candidatus Dormibacterales</taxon>
        <taxon>Candidatus Dormibacteraceae</taxon>
        <taxon>Candidatus Dormiibacter</taxon>
    </lineage>
</organism>
<dbReference type="RefSeq" id="WP_338182027.1">
    <property type="nucleotide sequence ID" value="NZ_JAEKNQ010000057.1"/>
</dbReference>
<protein>
    <submittedName>
        <fullName evidence="2">Uncharacterized protein</fullName>
    </submittedName>
</protein>
<accession>A0A934NI42</accession>